<dbReference type="VEuPathDB" id="PlasmoDB:PmUG01_00029200"/>
<proteinExistence type="predicted"/>
<keyword evidence="1" id="KW-1133">Transmembrane helix</keyword>
<dbReference type="OrthoDB" id="381419at2759"/>
<dbReference type="Pfam" id="PF05795">
    <property type="entry name" value="Plasmodium_Vir"/>
    <property type="match status" value="1"/>
</dbReference>
<keyword evidence="3" id="KW-1185">Reference proteome</keyword>
<dbReference type="Proteomes" id="UP000219813">
    <property type="component" value="Unassembled WGS sequence"/>
</dbReference>
<protein>
    <submittedName>
        <fullName evidence="2">PIR protein</fullName>
    </submittedName>
</protein>
<reference evidence="2 3" key="1">
    <citation type="submission" date="2016-06" db="EMBL/GenBank/DDBJ databases">
        <authorList>
            <consortium name="Pathogen Informatics"/>
        </authorList>
    </citation>
    <scope>NUCLEOTIDE SEQUENCE [LARGE SCALE GENOMIC DNA]</scope>
</reference>
<sequence length="314" mass="36613">MGSFLEVLPSQRYYRKFDSLSLDYCFSEDKAKNVKPQLIDYDKNKTVYDKILKAFCFVIFSDKGEKCNEQCYNLYYWIGDKLSSVFNNKISFLNVIKILSDGFRNTSSNNKCNCIFFSDTDKENFKRMKIVHDYCEDHETIKQTLRAKNNVCSNEFQEYLQEAVSTYNNVYSECELDRSLSYCAELRKHVTGCLSKKLEDLTCELKEVSLKLEDSGGSNYRSSDGLGSTNDPSTFNSSQIFMSIFFPVVGILFISFMIYKFTPLLSCIRTQLRRKTLLGNNLDGEDTHELEEYGFMHKNLNLQRRHLNVYYHPS</sequence>
<accession>A0A1D3JH37</accession>
<evidence type="ECO:0000313" key="3">
    <source>
        <dbReference type="Proteomes" id="UP000219813"/>
    </source>
</evidence>
<dbReference type="InterPro" id="IPR008780">
    <property type="entry name" value="Plasmodium_Vir"/>
</dbReference>
<dbReference type="RefSeq" id="XP_028858874.1">
    <property type="nucleotide sequence ID" value="XM_029004244.1"/>
</dbReference>
<feature type="transmembrane region" description="Helical" evidence="1">
    <location>
        <begin position="240"/>
        <end position="259"/>
    </location>
</feature>
<dbReference type="KEGG" id="pmal:PMUG01_00029200"/>
<dbReference type="AlphaFoldDB" id="A0A1D3JH37"/>
<evidence type="ECO:0000256" key="1">
    <source>
        <dbReference type="SAM" id="Phobius"/>
    </source>
</evidence>
<dbReference type="GeneID" id="39865752"/>
<dbReference type="OMA" id="CIMNENT"/>
<gene>
    <name evidence="2" type="primary">PmUG01_00029200</name>
    <name evidence="2" type="ORF">PMUG01_00029200</name>
</gene>
<evidence type="ECO:0000313" key="2">
    <source>
        <dbReference type="EMBL" id="SBT85464.1"/>
    </source>
</evidence>
<dbReference type="EMBL" id="FLRL01000004">
    <property type="protein sequence ID" value="SBT85464.1"/>
    <property type="molecule type" value="Genomic_DNA"/>
</dbReference>
<organism evidence="2 3">
    <name type="scientific">Plasmodium malariae</name>
    <dbReference type="NCBI Taxonomy" id="5858"/>
    <lineage>
        <taxon>Eukaryota</taxon>
        <taxon>Sar</taxon>
        <taxon>Alveolata</taxon>
        <taxon>Apicomplexa</taxon>
        <taxon>Aconoidasida</taxon>
        <taxon>Haemosporida</taxon>
        <taxon>Plasmodiidae</taxon>
        <taxon>Plasmodium</taxon>
        <taxon>Plasmodium (Plasmodium)</taxon>
    </lineage>
</organism>
<keyword evidence="1" id="KW-0812">Transmembrane</keyword>
<name>A0A1D3JH37_PLAMA</name>
<keyword evidence="1" id="KW-0472">Membrane</keyword>